<dbReference type="OrthoDB" id="3214226at2"/>
<comment type="caution">
    <text evidence="10">The sequence shown here is derived from an EMBL/GenBank/DDBJ whole genome shotgun (WGS) entry which is preliminary data.</text>
</comment>
<name>A0A3S0PY65_9GAMM</name>
<keyword evidence="5 8" id="KW-0472">Membrane</keyword>
<feature type="domain" description="Integral membrane bound transporter" evidence="9">
    <location>
        <begin position="229"/>
        <end position="353"/>
    </location>
</feature>
<gene>
    <name evidence="10" type="ORF">EKH79_13660</name>
</gene>
<evidence type="ECO:0000313" key="11">
    <source>
        <dbReference type="Proteomes" id="UP000267077"/>
    </source>
</evidence>
<dbReference type="AlphaFoldDB" id="A0A3S0PY65"/>
<proteinExistence type="inferred from homology"/>
<feature type="region of interest" description="Disordered" evidence="7">
    <location>
        <begin position="1"/>
        <end position="20"/>
    </location>
</feature>
<evidence type="ECO:0000313" key="10">
    <source>
        <dbReference type="EMBL" id="RUL63431.1"/>
    </source>
</evidence>
<organism evidence="10 11">
    <name type="scientific">Dyella dinghuensis</name>
    <dbReference type="NCBI Taxonomy" id="1920169"/>
    <lineage>
        <taxon>Bacteria</taxon>
        <taxon>Pseudomonadati</taxon>
        <taxon>Pseudomonadota</taxon>
        <taxon>Gammaproteobacteria</taxon>
        <taxon>Lysobacterales</taxon>
        <taxon>Rhodanobacteraceae</taxon>
        <taxon>Dyella</taxon>
    </lineage>
</organism>
<keyword evidence="3 8" id="KW-0812">Transmembrane</keyword>
<feature type="transmembrane region" description="Helical" evidence="8">
    <location>
        <begin position="312"/>
        <end position="330"/>
    </location>
</feature>
<dbReference type="EMBL" id="RYZR01000006">
    <property type="protein sequence ID" value="RUL63431.1"/>
    <property type="molecule type" value="Genomic_DNA"/>
</dbReference>
<feature type="transmembrane region" description="Helical" evidence="8">
    <location>
        <begin position="132"/>
        <end position="150"/>
    </location>
</feature>
<feature type="transmembrane region" description="Helical" evidence="8">
    <location>
        <begin position="292"/>
        <end position="307"/>
    </location>
</feature>
<dbReference type="RefSeq" id="WP_126674366.1">
    <property type="nucleotide sequence ID" value="NZ_RYZR01000006.1"/>
</dbReference>
<dbReference type="PANTHER" id="PTHR30509">
    <property type="entry name" value="P-HYDROXYBENZOIC ACID EFFLUX PUMP SUBUNIT-RELATED"/>
    <property type="match status" value="1"/>
</dbReference>
<dbReference type="PANTHER" id="PTHR30509:SF9">
    <property type="entry name" value="MULTIDRUG RESISTANCE PROTEIN MDTO"/>
    <property type="match status" value="1"/>
</dbReference>
<evidence type="ECO:0000259" key="9">
    <source>
        <dbReference type="Pfam" id="PF13515"/>
    </source>
</evidence>
<reference evidence="10 11" key="1">
    <citation type="submission" date="2018-12" db="EMBL/GenBank/DDBJ databases">
        <title>Dyella dinghuensis sp. nov. DHOA06 and Dyella choica sp. nov. 4M-K27, isolated from forest soil.</title>
        <authorList>
            <person name="Qiu L.-H."/>
            <person name="Gao Z.-H."/>
        </authorList>
    </citation>
    <scope>NUCLEOTIDE SEQUENCE [LARGE SCALE GENOMIC DNA]</scope>
    <source>
        <strain evidence="10 11">DHOA06</strain>
    </source>
</reference>
<evidence type="ECO:0000256" key="7">
    <source>
        <dbReference type="SAM" id="MobiDB-lite"/>
    </source>
</evidence>
<keyword evidence="2" id="KW-1003">Cell membrane</keyword>
<keyword evidence="4 8" id="KW-1133">Transmembrane helix</keyword>
<feature type="transmembrane region" description="Helical" evidence="8">
    <location>
        <begin position="342"/>
        <end position="362"/>
    </location>
</feature>
<dbReference type="GO" id="GO:0005886">
    <property type="term" value="C:plasma membrane"/>
    <property type="evidence" value="ECO:0007669"/>
    <property type="project" value="UniProtKB-SubCell"/>
</dbReference>
<dbReference type="Pfam" id="PF13515">
    <property type="entry name" value="FUSC_2"/>
    <property type="match status" value="1"/>
</dbReference>
<protein>
    <submittedName>
        <fullName evidence="10">FUSC family protein</fullName>
    </submittedName>
</protein>
<evidence type="ECO:0000256" key="2">
    <source>
        <dbReference type="ARBA" id="ARBA00022475"/>
    </source>
</evidence>
<accession>A0A3S0PY65</accession>
<feature type="transmembrane region" description="Helical" evidence="8">
    <location>
        <begin position="31"/>
        <end position="52"/>
    </location>
</feature>
<dbReference type="Proteomes" id="UP000267077">
    <property type="component" value="Unassembled WGS sequence"/>
</dbReference>
<comment type="subcellular location">
    <subcellularLocation>
        <location evidence="1">Cell membrane</location>
        <topology evidence="1">Multi-pass membrane protein</topology>
    </subcellularLocation>
</comment>
<comment type="similarity">
    <text evidence="6">Belongs to the YccS/YhfK family.</text>
</comment>
<keyword evidence="11" id="KW-1185">Reference proteome</keyword>
<evidence type="ECO:0000256" key="5">
    <source>
        <dbReference type="ARBA" id="ARBA00023136"/>
    </source>
</evidence>
<dbReference type="InterPro" id="IPR049453">
    <property type="entry name" value="Memb_transporter_dom"/>
</dbReference>
<evidence type="ECO:0000256" key="4">
    <source>
        <dbReference type="ARBA" id="ARBA00022989"/>
    </source>
</evidence>
<evidence type="ECO:0000256" key="1">
    <source>
        <dbReference type="ARBA" id="ARBA00004651"/>
    </source>
</evidence>
<feature type="transmembrane region" description="Helical" evidence="8">
    <location>
        <begin position="162"/>
        <end position="182"/>
    </location>
</feature>
<evidence type="ECO:0000256" key="8">
    <source>
        <dbReference type="SAM" id="Phobius"/>
    </source>
</evidence>
<sequence length="491" mass="52614">MNSPTTKPAEIRNANSAASTTASQRGTFRSAGIPAAITIVATIAAFCTVYAISRPFQAGPNAAILSAVLALTQGRRRTSSDHSPWMKLAAFPVVAVAVAAIGWLLHNAFVIGAAVFVSAMSFSIWSRQLGETMRRIGSIAALPLVAVLIAPPPPHAPGGHLVNLFLVIVAGVAAYAWLIALAEVAKRAAAIDGASAQIAISVVEPQRKKGTLSPHTRMAIQMAVALTAAFIVGRIFFAQHWGWVVLTAFIVCSGSVSRGDAVYKGFLRLAGATAGTLTAALVQHMYAPHGPAAAVLIFGVLFAGLWLREINYAWWAACMTLVIAMLQSTGANADASILHLRLLEILIGALCGAGATWFVLPIPTESLVRRRIADALLALDEFASTEDVSTEERQRKLQVFQQHIARLDGVAPPVEFHRHVTFQHRNANHPATWIHLLRHSAHRVDAFQGSRKDLVRAVRHARKTLGQRDLSLSEPLQHLHALLEGHDRPGV</sequence>
<feature type="transmembrane region" description="Helical" evidence="8">
    <location>
        <begin position="218"/>
        <end position="237"/>
    </location>
</feature>
<evidence type="ECO:0000256" key="6">
    <source>
        <dbReference type="ARBA" id="ARBA00043993"/>
    </source>
</evidence>
<evidence type="ECO:0000256" key="3">
    <source>
        <dbReference type="ARBA" id="ARBA00022692"/>
    </source>
</evidence>